<evidence type="ECO:0000313" key="3">
    <source>
        <dbReference type="Proteomes" id="UP001266305"/>
    </source>
</evidence>
<feature type="region of interest" description="Disordered" evidence="1">
    <location>
        <begin position="22"/>
        <end position="87"/>
    </location>
</feature>
<name>A0ABQ9UX20_SAGOE</name>
<dbReference type="Proteomes" id="UP001266305">
    <property type="component" value="Unassembled WGS sequence"/>
</dbReference>
<keyword evidence="3" id="KW-1185">Reference proteome</keyword>
<comment type="caution">
    <text evidence="2">The sequence shown here is derived from an EMBL/GenBank/DDBJ whole genome shotgun (WGS) entry which is preliminary data.</text>
</comment>
<evidence type="ECO:0000256" key="1">
    <source>
        <dbReference type="SAM" id="MobiDB-lite"/>
    </source>
</evidence>
<feature type="compositionally biased region" description="Basic and acidic residues" evidence="1">
    <location>
        <begin position="155"/>
        <end position="169"/>
    </location>
</feature>
<dbReference type="EMBL" id="JASSZA010000009">
    <property type="protein sequence ID" value="KAK2101630.1"/>
    <property type="molecule type" value="Genomic_DNA"/>
</dbReference>
<reference evidence="2 3" key="1">
    <citation type="submission" date="2023-05" db="EMBL/GenBank/DDBJ databases">
        <title>B98-5 Cell Line De Novo Hybrid Assembly: An Optical Mapping Approach.</title>
        <authorList>
            <person name="Kananen K."/>
            <person name="Auerbach J.A."/>
            <person name="Kautto E."/>
            <person name="Blachly J.S."/>
        </authorList>
    </citation>
    <scope>NUCLEOTIDE SEQUENCE [LARGE SCALE GENOMIC DNA]</scope>
    <source>
        <strain evidence="2">B95-8</strain>
        <tissue evidence="2">Cell line</tissue>
    </source>
</reference>
<feature type="compositionally biased region" description="Low complexity" evidence="1">
    <location>
        <begin position="134"/>
        <end position="147"/>
    </location>
</feature>
<proteinExistence type="predicted"/>
<feature type="region of interest" description="Disordered" evidence="1">
    <location>
        <begin position="124"/>
        <end position="210"/>
    </location>
</feature>
<gene>
    <name evidence="2" type="ORF">P7K49_019296</name>
</gene>
<sequence length="295" mass="30308">MLRRPSAGSGLRSRLRLRRGLLTSGAQLGSEGPAAGTSAHAPRDKILDRGWQLPDPGPRPTRTSSSCLPPTSAWGPEAAAGLDAAGEDPGAGRGAGLTFGYVLVNGPLDLRKAPLEVVAVRGAAAASDSCKQNGAIRPAAAPAGPRRSLTCHGSRQRDGRGPRQTREKASAPLQPSAQPQPALPPPTPSPRGRDFGGTRGLPGGAHCAGASRPRLWTQRSSASSLALGLPQWSGTSSAPTLWNSGRTSAAAVDGRKALLDRKRPQSALTNGSVGFLRNGQWRARLAAVGGASHRT</sequence>
<accession>A0ABQ9UX20</accession>
<feature type="compositionally biased region" description="Low complexity" evidence="1">
    <location>
        <begin position="73"/>
        <end position="87"/>
    </location>
</feature>
<protein>
    <submittedName>
        <fullName evidence="2">Uncharacterized protein</fullName>
    </submittedName>
</protein>
<feature type="compositionally biased region" description="Low complexity" evidence="1">
    <location>
        <begin position="170"/>
        <end position="180"/>
    </location>
</feature>
<evidence type="ECO:0000313" key="2">
    <source>
        <dbReference type="EMBL" id="KAK2101630.1"/>
    </source>
</evidence>
<organism evidence="2 3">
    <name type="scientific">Saguinus oedipus</name>
    <name type="common">Cotton-top tamarin</name>
    <name type="synonym">Oedipomidas oedipus</name>
    <dbReference type="NCBI Taxonomy" id="9490"/>
    <lineage>
        <taxon>Eukaryota</taxon>
        <taxon>Metazoa</taxon>
        <taxon>Chordata</taxon>
        <taxon>Craniata</taxon>
        <taxon>Vertebrata</taxon>
        <taxon>Euteleostomi</taxon>
        <taxon>Mammalia</taxon>
        <taxon>Eutheria</taxon>
        <taxon>Euarchontoglires</taxon>
        <taxon>Primates</taxon>
        <taxon>Haplorrhini</taxon>
        <taxon>Platyrrhini</taxon>
        <taxon>Cebidae</taxon>
        <taxon>Callitrichinae</taxon>
        <taxon>Saguinus</taxon>
    </lineage>
</organism>